<dbReference type="EMBL" id="VOQR01000001">
    <property type="protein sequence ID" value="TXC70509.1"/>
    <property type="molecule type" value="Genomic_DNA"/>
</dbReference>
<dbReference type="Proteomes" id="UP000321250">
    <property type="component" value="Unassembled WGS sequence"/>
</dbReference>
<evidence type="ECO:0000313" key="2">
    <source>
        <dbReference type="Proteomes" id="UP000321250"/>
    </source>
</evidence>
<dbReference type="GO" id="GO:0003677">
    <property type="term" value="F:DNA binding"/>
    <property type="evidence" value="ECO:0007669"/>
    <property type="project" value="InterPro"/>
</dbReference>
<dbReference type="InterPro" id="IPR036768">
    <property type="entry name" value="PolIII_chi_sf"/>
</dbReference>
<dbReference type="InterPro" id="IPR007459">
    <property type="entry name" value="DNA_pol3_chi"/>
</dbReference>
<comment type="caution">
    <text evidence="1">The sequence shown here is derived from an EMBL/GenBank/DDBJ whole genome shotgun (WGS) entry which is preliminary data.</text>
</comment>
<name>A0A5C6UCT0_9SPHN</name>
<accession>A0A5C6UCT0</accession>
<gene>
    <name evidence="1" type="ORF">FSB78_05810</name>
</gene>
<dbReference type="RefSeq" id="WP_147080776.1">
    <property type="nucleotide sequence ID" value="NZ_VOQR01000001.1"/>
</dbReference>
<dbReference type="NCBIfam" id="NF004347">
    <property type="entry name" value="PRK05728.1-4"/>
    <property type="match status" value="1"/>
</dbReference>
<dbReference type="OrthoDB" id="9795973at2"/>
<evidence type="ECO:0000313" key="1">
    <source>
        <dbReference type="EMBL" id="TXC70509.1"/>
    </source>
</evidence>
<sequence length="146" mass="16356">MQVDFYHLTATPLDRALPQIAEKVVATGGRLLIVSASDDQRTALDRLLWTYTPESFLPHARAGGDADADQPILIAPDIAPANGARHVAIVDGQWRDEALGFDRAFHFFDDEAIREARLAWKALADRDGIERRYWKQDDSGKWEKAA</sequence>
<dbReference type="PANTHER" id="PTHR38767:SF1">
    <property type="entry name" value="DNA POLYMERASE III SUBUNIT CHI"/>
    <property type="match status" value="1"/>
</dbReference>
<organism evidence="1 2">
    <name type="scientific">Sphingomonas ginsenosidivorax</name>
    <dbReference type="NCBI Taxonomy" id="862135"/>
    <lineage>
        <taxon>Bacteria</taxon>
        <taxon>Pseudomonadati</taxon>
        <taxon>Pseudomonadota</taxon>
        <taxon>Alphaproteobacteria</taxon>
        <taxon>Sphingomonadales</taxon>
        <taxon>Sphingomonadaceae</taxon>
        <taxon>Sphingomonas</taxon>
    </lineage>
</organism>
<dbReference type="Pfam" id="PF04364">
    <property type="entry name" value="DNA_pol3_chi"/>
    <property type="match status" value="1"/>
</dbReference>
<dbReference type="Gene3D" id="3.40.50.10110">
    <property type="entry name" value="DNA polymerase III subunit chi"/>
    <property type="match status" value="1"/>
</dbReference>
<protein>
    <submittedName>
        <fullName evidence="1">DNA polymerase III subunit chi</fullName>
    </submittedName>
</protein>
<keyword evidence="2" id="KW-1185">Reference proteome</keyword>
<dbReference type="SUPFAM" id="SSF102400">
    <property type="entry name" value="DNA polymerase III chi subunit"/>
    <property type="match status" value="1"/>
</dbReference>
<dbReference type="PANTHER" id="PTHR38767">
    <property type="entry name" value="DNA POLYMERASE III SUBUNIT CHI"/>
    <property type="match status" value="1"/>
</dbReference>
<reference evidence="1 2" key="1">
    <citation type="journal article" date="2013" name="Antonie Van Leeuwenhoek">
        <title>Sphingomonas ginsenosidivorax sp. nov., with the ability to transform ginsenosides.</title>
        <authorList>
            <person name="Jin X.F."/>
            <person name="Kim J.K."/>
            <person name="Liu Q.M."/>
            <person name="Kang M.S."/>
            <person name="He D."/>
            <person name="Jin F.X."/>
            <person name="Kim S.C."/>
            <person name="Im W.T."/>
        </authorList>
    </citation>
    <scope>NUCLEOTIDE SEQUENCE [LARGE SCALE GENOMIC DNA]</scope>
    <source>
        <strain evidence="1 2">KHI67</strain>
    </source>
</reference>
<proteinExistence type="predicted"/>
<dbReference type="GO" id="GO:0032298">
    <property type="term" value="P:positive regulation of DNA-templated DNA replication initiation"/>
    <property type="evidence" value="ECO:0007669"/>
    <property type="project" value="TreeGrafter"/>
</dbReference>
<dbReference type="GO" id="GO:0003887">
    <property type="term" value="F:DNA-directed DNA polymerase activity"/>
    <property type="evidence" value="ECO:0007669"/>
    <property type="project" value="InterPro"/>
</dbReference>
<dbReference type="GO" id="GO:0006260">
    <property type="term" value="P:DNA replication"/>
    <property type="evidence" value="ECO:0007669"/>
    <property type="project" value="InterPro"/>
</dbReference>
<dbReference type="AlphaFoldDB" id="A0A5C6UCT0"/>